<dbReference type="PIRSF" id="PIRSF001444">
    <property type="entry name" value="Adenylate_cycl"/>
    <property type="match status" value="1"/>
</dbReference>
<comment type="caution">
    <text evidence="2">The sequence shown here is derived from an EMBL/GenBank/DDBJ whole genome shotgun (WGS) entry which is preliminary data.</text>
</comment>
<name>A0A266QBY4_9GAMM</name>
<proteinExistence type="predicted"/>
<feature type="domain" description="Adenylate cyclase class-I N-terminal" evidence="1">
    <location>
        <begin position="20"/>
        <end position="216"/>
    </location>
</feature>
<dbReference type="EMBL" id="NHNI01000001">
    <property type="protein sequence ID" value="OZY87146.1"/>
    <property type="molecule type" value="Genomic_DNA"/>
</dbReference>
<evidence type="ECO:0000259" key="1">
    <source>
        <dbReference type="Pfam" id="PF12633"/>
    </source>
</evidence>
<reference evidence="3" key="1">
    <citation type="submission" date="2017-05" db="EMBL/GenBank/DDBJ databases">
        <authorList>
            <person name="Barney B.M."/>
        </authorList>
    </citation>
    <scope>NUCLEOTIDE SEQUENCE [LARGE SCALE GENOMIC DNA]</scope>
    <source>
        <strain evidence="3">PSBB022</strain>
    </source>
</reference>
<organism evidence="2 3">
    <name type="scientific">Cellvibrio mixtus</name>
    <dbReference type="NCBI Taxonomy" id="39650"/>
    <lineage>
        <taxon>Bacteria</taxon>
        <taxon>Pseudomonadati</taxon>
        <taxon>Pseudomonadota</taxon>
        <taxon>Gammaproteobacteria</taxon>
        <taxon>Cellvibrionales</taxon>
        <taxon>Cellvibrionaceae</taxon>
        <taxon>Cellvibrio</taxon>
    </lineage>
</organism>
<dbReference type="PANTHER" id="PTHR38760:SF1">
    <property type="entry name" value="ADENYLATE CYCLASE"/>
    <property type="match status" value="1"/>
</dbReference>
<evidence type="ECO:0000313" key="3">
    <source>
        <dbReference type="Proteomes" id="UP000216101"/>
    </source>
</evidence>
<keyword evidence="3" id="KW-1185">Reference proteome</keyword>
<dbReference type="InterPro" id="IPR024685">
    <property type="entry name" value="Adenylate_cyclase_1_N"/>
</dbReference>
<dbReference type="RefSeq" id="WP_094984625.1">
    <property type="nucleotide sequence ID" value="NZ_NHNI01000001.1"/>
</dbReference>
<dbReference type="GO" id="GO:0004016">
    <property type="term" value="F:adenylate cyclase activity"/>
    <property type="evidence" value="ECO:0007669"/>
    <property type="project" value="InterPro"/>
</dbReference>
<dbReference type="Proteomes" id="UP000216101">
    <property type="component" value="Unassembled WGS sequence"/>
</dbReference>
<sequence>MLSRPIDIHDIDDGVDRKQLSQLKQRFLDLNQQRYARTCAALSERQQQFLQLLPLLFHVNHPMLPGYVSHSTPAGVYQFSPDADQLRYAKILARSFHYQRDLTEKTSHIDALFIMGSMGTIAQSESSDLDVWVCHSLENTHTHVHELERKCTLISQWAAQQLHFEVHFFLMHAQEFASQRHSGLSSEASGSAQHYLLLDEFYRTALWLAGKVPLWWFVPATQEQDYNNYREKLLGRRFLKAQDVIDFGGLPDIPANEFIGAGVWQLYKAIESPYKSVLKLLLLEVYASGSSAALPEAGTTDTNVAACSAAEPLALSLKRAIYAGEPDADLLDPYVMVYQRIEYYLQQYQQLQRLDLVRRCFYFKVNKALSRTSRHGKKSWQRQLLDKMVANWNWSSRDLLMLDNRAYWKAPHVITERALLVNELNHSYRLLNALSKQHRDEIAITSDELMILGRKLHAAFERKAGKVELINPGISRDISEEALCFLRATKDGNETSTDESLQGDATHEDRATDTSWQLIRGTQQDVMLRYIDVEPIKRSRSLLELLLWCHANQILENHTKIDIVGSDVEITHSQKQQLIQALQQWLPLPLTIGHEQFTRPAQIERLLLIINTGVEPQVELYKKGMQMLSNHRDALGYSGLRENLIINADVIHINSWGELVCRHYAKDALVNCLLHYFRLFSPGKPLSLPELSIRCFSSSQGNNIAHRLTELWRDLIGCFYSGTRPRTSRYVLEVGDEYLLLQFVQQLPQIQRFKSYEKLLERLEQAQSDYSPIVIDRHGLRDKPLRIMCETAKKRAIYLFYYLDGSEAKITIIDERGSLFSINTPYHNQQTLLRPLVNFINAALQRQLLDGHQPVTPNEPKDILIYELTGNIKQHQGIAEVRQLQKDWSQLHFINIKAIAEMDGEHQLRYTIFCDEQEFSALRYGDNLFAAVAQYIVSRRQRGERYPCYITDLDLSLCHDTIAQQTGVQLGHYLRLKAELEARLNHALGQM</sequence>
<dbReference type="GO" id="GO:0006171">
    <property type="term" value="P:cAMP biosynthetic process"/>
    <property type="evidence" value="ECO:0007669"/>
    <property type="project" value="InterPro"/>
</dbReference>
<dbReference type="AlphaFoldDB" id="A0A266QBY4"/>
<evidence type="ECO:0000313" key="2">
    <source>
        <dbReference type="EMBL" id="OZY87146.1"/>
    </source>
</evidence>
<accession>A0A266QBY4</accession>
<dbReference type="PANTHER" id="PTHR38760">
    <property type="entry name" value="ADENYLATE CYCLASE"/>
    <property type="match status" value="1"/>
</dbReference>
<gene>
    <name evidence="2" type="ORF">CBP51_09210</name>
</gene>
<protein>
    <recommendedName>
        <fullName evidence="1">Adenylate cyclase class-I N-terminal domain-containing protein</fullName>
    </recommendedName>
</protein>
<dbReference type="InterPro" id="IPR000274">
    <property type="entry name" value="Adenylate_cyclase_1"/>
</dbReference>
<dbReference type="Pfam" id="PF12633">
    <property type="entry name" value="Adenyl_cycl_N"/>
    <property type="match status" value="1"/>
</dbReference>
<dbReference type="Pfam" id="PF01295">
    <property type="entry name" value="Adenylate_cycl"/>
    <property type="match status" value="1"/>
</dbReference>